<dbReference type="AlphaFoldDB" id="A0A4P6YWW9"/>
<reference evidence="2" key="1">
    <citation type="submission" date="2019-03" db="EMBL/GenBank/DDBJ databases">
        <title>Weissella sp. 26KH-42 Genome sequencing.</title>
        <authorList>
            <person name="Heo J."/>
            <person name="Kim S.-J."/>
            <person name="Kim J.-S."/>
            <person name="Hong S.-B."/>
            <person name="Kwon S.-W."/>
        </authorList>
    </citation>
    <scope>NUCLEOTIDE SEQUENCE [LARGE SCALE GENOMIC DNA]</scope>
    <source>
        <strain evidence="2">26KH-42</strain>
    </source>
</reference>
<dbReference type="RefSeq" id="WP_133364364.1">
    <property type="nucleotide sequence ID" value="NZ_CP037940.1"/>
</dbReference>
<sequence>MAEDEFAKLIKEQKRAVAVRLHAHLICRVTSIDGNRCDLQPLALSGRNKRSLIPGALILKHVREDLKVGDDVWVGFHDNNIDNYVEGSGETFKLASSRLHNINDAVVEGVIT</sequence>
<evidence type="ECO:0000313" key="1">
    <source>
        <dbReference type="EMBL" id="QBO37287.1"/>
    </source>
</evidence>
<accession>A0A4P6YWW9</accession>
<dbReference type="Gene3D" id="2.40.50.230">
    <property type="entry name" value="Gp5 N-terminal domain"/>
    <property type="match status" value="1"/>
</dbReference>
<dbReference type="EMBL" id="CP037940">
    <property type="protein sequence ID" value="QBO37287.1"/>
    <property type="molecule type" value="Genomic_DNA"/>
</dbReference>
<dbReference type="KEGG" id="wei:EQG49_12860"/>
<keyword evidence="2" id="KW-1185">Reference proteome</keyword>
<evidence type="ECO:0000313" key="2">
    <source>
        <dbReference type="Proteomes" id="UP000292886"/>
    </source>
</evidence>
<dbReference type="InterPro" id="IPR037026">
    <property type="entry name" value="Vgr_OB-fold_dom_sf"/>
</dbReference>
<organism evidence="1 2">
    <name type="scientific">Periweissella cryptocerci</name>
    <dbReference type="NCBI Taxonomy" id="2506420"/>
    <lineage>
        <taxon>Bacteria</taxon>
        <taxon>Bacillati</taxon>
        <taxon>Bacillota</taxon>
        <taxon>Bacilli</taxon>
        <taxon>Lactobacillales</taxon>
        <taxon>Lactobacillaceae</taxon>
        <taxon>Periweissella</taxon>
    </lineage>
</organism>
<protein>
    <submittedName>
        <fullName evidence="1">Uncharacterized protein</fullName>
    </submittedName>
</protein>
<gene>
    <name evidence="1" type="ORF">EQG49_12860</name>
</gene>
<dbReference type="OrthoDB" id="2295843at2"/>
<name>A0A4P6YWW9_9LACO</name>
<proteinExistence type="predicted"/>
<dbReference type="Proteomes" id="UP000292886">
    <property type="component" value="Chromosome"/>
</dbReference>